<dbReference type="Pfam" id="PF12704">
    <property type="entry name" value="MacB_PCD"/>
    <property type="match status" value="1"/>
</dbReference>
<keyword evidence="4 6" id="KW-1133">Transmembrane helix</keyword>
<evidence type="ECO:0000256" key="1">
    <source>
        <dbReference type="ARBA" id="ARBA00004651"/>
    </source>
</evidence>
<dbReference type="Proteomes" id="UP000255140">
    <property type="component" value="Unassembled WGS sequence"/>
</dbReference>
<dbReference type="EMBL" id="UHEW01000005">
    <property type="protein sequence ID" value="SUN29626.1"/>
    <property type="molecule type" value="Genomic_DNA"/>
</dbReference>
<feature type="transmembrane region" description="Helical" evidence="6">
    <location>
        <begin position="415"/>
        <end position="438"/>
    </location>
</feature>
<comment type="subcellular location">
    <subcellularLocation>
        <location evidence="1">Cell membrane</location>
        <topology evidence="1">Multi-pass membrane protein</topology>
    </subcellularLocation>
</comment>
<dbReference type="Pfam" id="PF02687">
    <property type="entry name" value="FtsX"/>
    <property type="match status" value="1"/>
</dbReference>
<feature type="domain" description="ABC3 transporter permease C-terminal" evidence="7">
    <location>
        <begin position="299"/>
        <end position="442"/>
    </location>
</feature>
<protein>
    <submittedName>
        <fullName evidence="9">Permease</fullName>
    </submittedName>
</protein>
<evidence type="ECO:0000313" key="10">
    <source>
        <dbReference type="EMBL" id="SUN29626.1"/>
    </source>
</evidence>
<dbReference type="InterPro" id="IPR025857">
    <property type="entry name" value="MacB_PCD"/>
</dbReference>
<comment type="caution">
    <text evidence="9">The sequence shown here is derived from an EMBL/GenBank/DDBJ whole genome shotgun (WGS) entry which is preliminary data.</text>
</comment>
<sequence>MNLFKRSFLYVSRKKRKSITLFVCLWLVASTLISGIAVKNAGLTAKKTFSRQTGSMLHISSDRTDLVGDGYGSGEIPEKAIANIASNPNVKRVNNNLMAYAGLTSEKMVTRPNDKEQYKEQVLQVHGNSYSDTDPKYAAGMISLKEGRHITPKDQRVIIVHQAFAKTNHLKVGDKLMFSKDPVRNSKDKTLVEATIVGIYKGKTVQKSNYPYEMLENTAFSDTQLIKDLYGYSKGKAFYRQTTVYPKKNADIKALKSFIKKQSIDWNKYQLKNTATLLTSYAKSIDVLNQLITSLQGGVLVVSIILVMMALLFWIGGRTHETGILLAIGKSKAIIICQYAVEVLMIAIPAFALSVLSGQFIGQKLADSLVYQASRTVRADFMKGLGNMQLGADSDTDMFMQTIKTLNVQVKPEEVWLVILVGLAIVLFAIITTSLIIARYKPREILSKLS</sequence>
<feature type="domain" description="MacB-like periplasmic core" evidence="8">
    <location>
        <begin position="28"/>
        <end position="257"/>
    </location>
</feature>
<accession>A0A0H1UT73</accession>
<evidence type="ECO:0000256" key="4">
    <source>
        <dbReference type="ARBA" id="ARBA00022989"/>
    </source>
</evidence>
<feature type="transmembrane region" description="Helical" evidence="6">
    <location>
        <begin position="336"/>
        <end position="361"/>
    </location>
</feature>
<evidence type="ECO:0000313" key="12">
    <source>
        <dbReference type="Proteomes" id="UP000255140"/>
    </source>
</evidence>
<proteinExistence type="predicted"/>
<organism evidence="9 11">
    <name type="scientific">Streptococcus agalactiae</name>
    <dbReference type="NCBI Taxonomy" id="1311"/>
    <lineage>
        <taxon>Bacteria</taxon>
        <taxon>Bacillati</taxon>
        <taxon>Bacillota</taxon>
        <taxon>Bacilli</taxon>
        <taxon>Lactobacillales</taxon>
        <taxon>Streptococcaceae</taxon>
        <taxon>Streptococcus</taxon>
    </lineage>
</organism>
<dbReference type="EMBL" id="UHEQ01000003">
    <property type="protein sequence ID" value="SUN12095.1"/>
    <property type="molecule type" value="Genomic_DNA"/>
</dbReference>
<evidence type="ECO:0000256" key="6">
    <source>
        <dbReference type="SAM" id="Phobius"/>
    </source>
</evidence>
<dbReference type="GO" id="GO:0005886">
    <property type="term" value="C:plasma membrane"/>
    <property type="evidence" value="ECO:0007669"/>
    <property type="project" value="UniProtKB-SubCell"/>
</dbReference>
<dbReference type="PANTHER" id="PTHR30572:SF9">
    <property type="entry name" value="ABC TRANSPORTER PERMEASE PROTEIN"/>
    <property type="match status" value="1"/>
</dbReference>
<evidence type="ECO:0000313" key="9">
    <source>
        <dbReference type="EMBL" id="SUN12095.1"/>
    </source>
</evidence>
<evidence type="ECO:0000256" key="3">
    <source>
        <dbReference type="ARBA" id="ARBA00022692"/>
    </source>
</evidence>
<reference evidence="11 12" key="1">
    <citation type="submission" date="2018-06" db="EMBL/GenBank/DDBJ databases">
        <authorList>
            <consortium name="Pathogen Informatics"/>
            <person name="Doyle S."/>
        </authorList>
    </citation>
    <scope>NUCLEOTIDE SEQUENCE [LARGE SCALE GENOMIC DNA]</scope>
    <source>
        <strain evidence="9 11">NCTC8185</strain>
        <strain evidence="10 12">NCTC9828</strain>
    </source>
</reference>
<name>A0A0H1UT73_STRAG</name>
<dbReference type="PANTHER" id="PTHR30572">
    <property type="entry name" value="MEMBRANE COMPONENT OF TRANSPORTER-RELATED"/>
    <property type="match status" value="1"/>
</dbReference>
<feature type="transmembrane region" description="Helical" evidence="6">
    <location>
        <begin position="295"/>
        <end position="315"/>
    </location>
</feature>
<evidence type="ECO:0000313" key="11">
    <source>
        <dbReference type="Proteomes" id="UP000254076"/>
    </source>
</evidence>
<evidence type="ECO:0000259" key="8">
    <source>
        <dbReference type="Pfam" id="PF12704"/>
    </source>
</evidence>
<dbReference type="GO" id="GO:0022857">
    <property type="term" value="F:transmembrane transporter activity"/>
    <property type="evidence" value="ECO:0007669"/>
    <property type="project" value="TreeGrafter"/>
</dbReference>
<evidence type="ECO:0000259" key="7">
    <source>
        <dbReference type="Pfam" id="PF02687"/>
    </source>
</evidence>
<keyword evidence="3 6" id="KW-0812">Transmembrane</keyword>
<gene>
    <name evidence="9" type="ORF">NCTC8185_00095</name>
    <name evidence="10" type="ORF">NCTC9828_01898</name>
</gene>
<dbReference type="Proteomes" id="UP000254076">
    <property type="component" value="Unassembled WGS sequence"/>
</dbReference>
<keyword evidence="2" id="KW-1003">Cell membrane</keyword>
<dbReference type="InterPro" id="IPR003838">
    <property type="entry name" value="ABC3_permease_C"/>
</dbReference>
<evidence type="ECO:0000256" key="5">
    <source>
        <dbReference type="ARBA" id="ARBA00023136"/>
    </source>
</evidence>
<dbReference type="InterPro" id="IPR050250">
    <property type="entry name" value="Macrolide_Exporter_MacB"/>
</dbReference>
<keyword evidence="5 6" id="KW-0472">Membrane</keyword>
<dbReference type="AlphaFoldDB" id="A0A0H1UT73"/>
<evidence type="ECO:0000256" key="2">
    <source>
        <dbReference type="ARBA" id="ARBA00022475"/>
    </source>
</evidence>